<feature type="compositionally biased region" description="Pro residues" evidence="2">
    <location>
        <begin position="455"/>
        <end position="464"/>
    </location>
</feature>
<dbReference type="RefSeq" id="WP_114914244.1">
    <property type="nucleotide sequence ID" value="NZ_CP031264.1"/>
</dbReference>
<proteinExistence type="predicted"/>
<keyword evidence="3" id="KW-0472">Membrane</keyword>
<keyword evidence="3" id="KW-0812">Transmembrane</keyword>
<feature type="compositionally biased region" description="Low complexity" evidence="2">
    <location>
        <begin position="442"/>
        <end position="454"/>
    </location>
</feature>
<evidence type="ECO:0000256" key="3">
    <source>
        <dbReference type="SAM" id="Phobius"/>
    </source>
</evidence>
<evidence type="ECO:0000256" key="1">
    <source>
        <dbReference type="ARBA" id="ARBA00022723"/>
    </source>
</evidence>
<dbReference type="GO" id="GO:0046872">
    <property type="term" value="F:metal ion binding"/>
    <property type="evidence" value="ECO:0007669"/>
    <property type="project" value="UniProtKB-KW"/>
</dbReference>
<dbReference type="EMBL" id="CP031264">
    <property type="protein sequence ID" value="AXI77339.1"/>
    <property type="molecule type" value="Genomic_DNA"/>
</dbReference>
<protein>
    <recommendedName>
        <fullName evidence="5">Squalene cyclase C-terminal domain-containing protein</fullName>
    </recommendedName>
</protein>
<dbReference type="Gene3D" id="1.50.10.20">
    <property type="match status" value="1"/>
</dbReference>
<dbReference type="Proteomes" id="UP000249340">
    <property type="component" value="Chromosome"/>
</dbReference>
<dbReference type="InterPro" id="IPR008930">
    <property type="entry name" value="Terpenoid_cyclase/PrenylTrfase"/>
</dbReference>
<feature type="transmembrane region" description="Helical" evidence="3">
    <location>
        <begin position="414"/>
        <end position="433"/>
    </location>
</feature>
<keyword evidence="3" id="KW-1133">Transmembrane helix</keyword>
<dbReference type="AlphaFoldDB" id="A0A345SUD4"/>
<keyword evidence="1" id="KW-0479">Metal-binding</keyword>
<evidence type="ECO:0000259" key="5">
    <source>
        <dbReference type="Pfam" id="PF13243"/>
    </source>
</evidence>
<evidence type="ECO:0000256" key="4">
    <source>
        <dbReference type="SAM" id="SignalP"/>
    </source>
</evidence>
<evidence type="ECO:0000256" key="2">
    <source>
        <dbReference type="SAM" id="MobiDB-lite"/>
    </source>
</evidence>
<dbReference type="KEGG" id="stri:C7M71_007680"/>
<gene>
    <name evidence="6" type="ORF">C7M71_007680</name>
</gene>
<feature type="signal peptide" evidence="4">
    <location>
        <begin position="1"/>
        <end position="28"/>
    </location>
</feature>
<keyword evidence="7" id="KW-1185">Reference proteome</keyword>
<dbReference type="Pfam" id="PF13243">
    <property type="entry name" value="SQHop_cyclase_C"/>
    <property type="match status" value="1"/>
</dbReference>
<dbReference type="OrthoDB" id="3852853at2"/>
<evidence type="ECO:0000313" key="7">
    <source>
        <dbReference type="Proteomes" id="UP000249340"/>
    </source>
</evidence>
<evidence type="ECO:0000313" key="6">
    <source>
        <dbReference type="EMBL" id="AXI77339.1"/>
    </source>
</evidence>
<feature type="chain" id="PRO_5016981845" description="Squalene cyclase C-terminal domain-containing protein" evidence="4">
    <location>
        <begin position="29"/>
        <end position="464"/>
    </location>
</feature>
<dbReference type="InterPro" id="IPR032696">
    <property type="entry name" value="SQ_cyclase_C"/>
</dbReference>
<reference evidence="7" key="1">
    <citation type="submission" date="2018-07" db="EMBL/GenBank/DDBJ databases">
        <title>Streptacidiphilus bronchialis DSM 106435 chromosome.</title>
        <authorList>
            <person name="Batra D."/>
            <person name="Gulvik C.A."/>
        </authorList>
    </citation>
    <scope>NUCLEOTIDE SEQUENCE [LARGE SCALE GENOMIC DNA]</scope>
    <source>
        <strain evidence="7">DSM 106435</strain>
    </source>
</reference>
<accession>A0A345SUD4</accession>
<organism evidence="6 7">
    <name type="scientific">Peterkaempfera bronchialis</name>
    <dbReference type="NCBI Taxonomy" id="2126346"/>
    <lineage>
        <taxon>Bacteria</taxon>
        <taxon>Bacillati</taxon>
        <taxon>Actinomycetota</taxon>
        <taxon>Actinomycetes</taxon>
        <taxon>Kitasatosporales</taxon>
        <taxon>Streptomycetaceae</taxon>
        <taxon>Peterkaempfera</taxon>
    </lineage>
</organism>
<feature type="domain" description="Squalene cyclase C-terminal" evidence="5">
    <location>
        <begin position="57"/>
        <end position="149"/>
    </location>
</feature>
<sequence length="464" mass="46410">MLSAAVRAGAVLASAVLLAGTAAAPALADDTASPEASPSAVAVPAGLYGKDDPTYDGVWRQSLALLALHTAEVAPADEAVRWLVGQQCEDGGWPSFRADTEADCTAATEDSNATALAVQALTALGGHTTAAAKGVTWIRRHQNSDGGWSYNPGGASDANSTGLAVNALIAAGADPAQVRKRGRSGYDGLASFQLGCDAPAAQRGAFAYQPGKSGGLDANDFASAQAALAAAGSALPVAPVTRREQPAAPPSCKDGAKGAVPQRQSAEAAAHFLVQRLADGKQRLMQTLPGADPAPDYNATSWAVLSLVAAGHPDQASDAADWLAGNGYSWMRGEQGVNPSAAATLLLVARATGLDPYNFGGSNVVQMLINSGPAPAAVPSAAASAASAAPDATLAPGSSVTGTDEDENGGFSPVWLIAMVLVVLVGGGVFLRLNRRNGATAARAAAEAPEQTTPAPAPAPGEDR</sequence>
<feature type="region of interest" description="Disordered" evidence="2">
    <location>
        <begin position="442"/>
        <end position="464"/>
    </location>
</feature>
<dbReference type="SUPFAM" id="SSF48239">
    <property type="entry name" value="Terpenoid cyclases/Protein prenyltransferases"/>
    <property type="match status" value="2"/>
</dbReference>
<keyword evidence="4" id="KW-0732">Signal</keyword>
<name>A0A345SUD4_9ACTN</name>